<dbReference type="InterPro" id="IPR002035">
    <property type="entry name" value="VWF_A"/>
</dbReference>
<dbReference type="AlphaFoldDB" id="E6QL11"/>
<dbReference type="EMBL" id="CABQ01000163">
    <property type="protein sequence ID" value="CBI07931.1"/>
    <property type="molecule type" value="Genomic_DNA"/>
</dbReference>
<organism evidence="2">
    <name type="scientific">mine drainage metagenome</name>
    <dbReference type="NCBI Taxonomy" id="410659"/>
    <lineage>
        <taxon>unclassified sequences</taxon>
        <taxon>metagenomes</taxon>
        <taxon>ecological metagenomes</taxon>
    </lineage>
</organism>
<sequence>MLSVLFFAAITATGAAAPLFAQLAPSPDASPVSNAPAPSEDDQAMTTLKVNVNLVNLYFTAKDHNGELVPHLTRQDCSVTEDKQPQTLKNFQAITNQPLTLGILLDTSGSQQRLLPLEQQFGGEFLDHVLKPHDQAFLISFDVDIDLLQDFTNNPHTLERAMNKAQINIGGGSVGIPGIGRGPVPTTGAPKGTLLYDAIYQTSNDKLSQETGRKAIIILTDGEDQGSEVKITDAIQAAQKANVIVYVILIADRGFYNGFGYGGDFAMKRISTETGGRLIDVGNNGKKLEAAFLQIEDELRTQYVATYTPTNNKLDGTYRHVAVACKTEPSGADKPEDLKIQVRQGYYAIATDNSAN</sequence>
<dbReference type="SUPFAM" id="SSF53300">
    <property type="entry name" value="vWA-like"/>
    <property type="match status" value="1"/>
</dbReference>
<evidence type="ECO:0000259" key="1">
    <source>
        <dbReference type="PROSITE" id="PS50234"/>
    </source>
</evidence>
<name>E6QL11_9ZZZZ</name>
<proteinExistence type="predicted"/>
<protein>
    <recommendedName>
        <fullName evidence="1">VWFA domain-containing protein</fullName>
    </recommendedName>
</protein>
<reference evidence="2" key="1">
    <citation type="submission" date="2009-10" db="EMBL/GenBank/DDBJ databases">
        <title>Diversity of trophic interactions inside an arsenic-rich microbial ecosystem.</title>
        <authorList>
            <person name="Bertin P.N."/>
            <person name="Heinrich-Salmeron A."/>
            <person name="Pelletier E."/>
            <person name="Goulhen-Chollet F."/>
            <person name="Arsene-Ploetze F."/>
            <person name="Gallien S."/>
            <person name="Calteau A."/>
            <person name="Vallenet D."/>
            <person name="Casiot C."/>
            <person name="Chane-Woon-Ming B."/>
            <person name="Giloteaux L."/>
            <person name="Barakat M."/>
            <person name="Bonnefoy V."/>
            <person name="Bruneel O."/>
            <person name="Chandler M."/>
            <person name="Cleiss J."/>
            <person name="Duran R."/>
            <person name="Elbaz-Poulichet F."/>
            <person name="Fonknechten N."/>
            <person name="Lauga B."/>
            <person name="Mornico D."/>
            <person name="Ortet P."/>
            <person name="Schaeffer C."/>
            <person name="Siguier P."/>
            <person name="Alexander Thil Smith A."/>
            <person name="Van Dorsselaer A."/>
            <person name="Weissenbach J."/>
            <person name="Medigue C."/>
            <person name="Le Paslier D."/>
        </authorList>
    </citation>
    <scope>NUCLEOTIDE SEQUENCE</scope>
</reference>
<feature type="domain" description="VWFA" evidence="1">
    <location>
        <begin position="100"/>
        <end position="299"/>
    </location>
</feature>
<dbReference type="PROSITE" id="PS50234">
    <property type="entry name" value="VWFA"/>
    <property type="match status" value="1"/>
</dbReference>
<dbReference type="Gene3D" id="3.40.50.410">
    <property type="entry name" value="von Willebrand factor, type A domain"/>
    <property type="match status" value="1"/>
</dbReference>
<evidence type="ECO:0000313" key="2">
    <source>
        <dbReference type="EMBL" id="CBI07931.1"/>
    </source>
</evidence>
<dbReference type="SMART" id="SM00327">
    <property type="entry name" value="VWA"/>
    <property type="match status" value="1"/>
</dbReference>
<comment type="caution">
    <text evidence="2">The sequence shown here is derived from an EMBL/GenBank/DDBJ whole genome shotgun (WGS) entry which is preliminary data.</text>
</comment>
<dbReference type="InterPro" id="IPR017802">
    <property type="entry name" value="VWFA-rel_acidobac-type"/>
</dbReference>
<dbReference type="InterPro" id="IPR036465">
    <property type="entry name" value="vWFA_dom_sf"/>
</dbReference>
<dbReference type="NCBIfam" id="TIGR03436">
    <property type="entry name" value="acidobact_VWFA"/>
    <property type="match status" value="1"/>
</dbReference>
<dbReference type="CDD" id="cd00198">
    <property type="entry name" value="vWFA"/>
    <property type="match status" value="1"/>
</dbReference>
<gene>
    <name evidence="2" type="ORF">CARN6_1343</name>
</gene>
<accession>E6QL11</accession>